<dbReference type="EMBL" id="CABVJF010000045">
    <property type="protein sequence ID" value="VVQ26361.1"/>
    <property type="molecule type" value="Genomic_DNA"/>
</dbReference>
<sequence>MKKKYAVVFVHGLAKKPSPEKLEHMWRWGLERSDTPLPFGDNNPGIDLDTQGVPGIFNYYADVFYGTDYEMNFDSYYESESDVVVKGKNFDYVAGELATPEPASAEELKFLEELERKMREVPSPVEPAGLDALPPTREASPLEIASWLPDPIKQAVIKKAAMEAYYFLFNKDYVRPVDGVTFKVRQELRSRLINDLRVAAERAEKLVLVAHSLGTIIAYDVIRNCENCPPVDVLFTLGSPLGITEVQERLLAKGKAKVDFPPALGRWINVYDPLDPICGADPKMVDFDPFEDRKVYDVRESNWGSWRHTITHYFAGRRFRTLLADVLGLQRR</sequence>
<accession>A0A5E7VU44</accession>
<name>A0A5E7VU44_PSEFL</name>
<reference evidence="1 2" key="1">
    <citation type="submission" date="2019-09" db="EMBL/GenBank/DDBJ databases">
        <authorList>
            <person name="Chandra G."/>
            <person name="Truman W A."/>
        </authorList>
    </citation>
    <scope>NUCLEOTIDE SEQUENCE [LARGE SCALE GENOMIC DNA]</scope>
    <source>
        <strain evidence="1">PS928</strain>
    </source>
</reference>
<dbReference type="SUPFAM" id="SSF53474">
    <property type="entry name" value="alpha/beta-Hydrolases"/>
    <property type="match status" value="1"/>
</dbReference>
<dbReference type="InterPro" id="IPR029058">
    <property type="entry name" value="AB_hydrolase_fold"/>
</dbReference>
<evidence type="ECO:0000313" key="1">
    <source>
        <dbReference type="EMBL" id="VVQ26361.1"/>
    </source>
</evidence>
<dbReference type="Proteomes" id="UP000381378">
    <property type="component" value="Unassembled WGS sequence"/>
</dbReference>
<gene>
    <name evidence="1" type="ORF">PS928_06523</name>
</gene>
<evidence type="ECO:0008006" key="3">
    <source>
        <dbReference type="Google" id="ProtNLM"/>
    </source>
</evidence>
<dbReference type="OrthoDB" id="1114329at2"/>
<dbReference type="Gene3D" id="3.40.50.1820">
    <property type="entry name" value="alpha/beta hydrolase"/>
    <property type="match status" value="1"/>
</dbReference>
<protein>
    <recommendedName>
        <fullName evidence="3">Alpha/beta hydrolase</fullName>
    </recommendedName>
</protein>
<organism evidence="1 2">
    <name type="scientific">Pseudomonas fluorescens</name>
    <dbReference type="NCBI Taxonomy" id="294"/>
    <lineage>
        <taxon>Bacteria</taxon>
        <taxon>Pseudomonadati</taxon>
        <taxon>Pseudomonadota</taxon>
        <taxon>Gammaproteobacteria</taxon>
        <taxon>Pseudomonadales</taxon>
        <taxon>Pseudomonadaceae</taxon>
        <taxon>Pseudomonas</taxon>
    </lineage>
</organism>
<proteinExistence type="predicted"/>
<dbReference type="AlphaFoldDB" id="A0A5E7VU44"/>
<dbReference type="RefSeq" id="WP_150788298.1">
    <property type="nucleotide sequence ID" value="NZ_CABVJF010000045.1"/>
</dbReference>
<evidence type="ECO:0000313" key="2">
    <source>
        <dbReference type="Proteomes" id="UP000381378"/>
    </source>
</evidence>